<dbReference type="PROSITE" id="PS50801">
    <property type="entry name" value="STAS"/>
    <property type="match status" value="1"/>
</dbReference>
<name>A0A6M0RWB8_9CYAN</name>
<comment type="caution">
    <text evidence="2">The sequence shown here is derived from an EMBL/GenBank/DDBJ whole genome shotgun (WGS) entry which is preliminary data.</text>
</comment>
<dbReference type="SUPFAM" id="SSF52091">
    <property type="entry name" value="SpoIIaa-like"/>
    <property type="match status" value="1"/>
</dbReference>
<dbReference type="RefSeq" id="WP_163659950.1">
    <property type="nucleotide sequence ID" value="NZ_QXHD01000004.1"/>
</dbReference>
<dbReference type="Proteomes" id="UP000481033">
    <property type="component" value="Unassembled WGS sequence"/>
</dbReference>
<dbReference type="Gene3D" id="3.30.750.24">
    <property type="entry name" value="STAS domain"/>
    <property type="match status" value="1"/>
</dbReference>
<keyword evidence="3" id="KW-1185">Reference proteome</keyword>
<dbReference type="InterPro" id="IPR036513">
    <property type="entry name" value="STAS_dom_sf"/>
</dbReference>
<dbReference type="InterPro" id="IPR002645">
    <property type="entry name" value="STAS_dom"/>
</dbReference>
<dbReference type="AlphaFoldDB" id="A0A6M0RWB8"/>
<proteinExistence type="predicted"/>
<dbReference type="CDD" id="cd07043">
    <property type="entry name" value="STAS_anti-anti-sigma_factors"/>
    <property type="match status" value="1"/>
</dbReference>
<sequence length="106" mass="11263">MNSVETSVQVVRPMGALTSANADAFKEEMLTAITSESASEVAIDMAAVDSVDNSGLVALLAGCDTAKRHRKRLSLCDVAPRVRIVFELAQVDRAVLMIDSQDLLAA</sequence>
<evidence type="ECO:0000313" key="3">
    <source>
        <dbReference type="Proteomes" id="UP000481033"/>
    </source>
</evidence>
<evidence type="ECO:0000313" key="2">
    <source>
        <dbReference type="EMBL" id="NEZ60160.1"/>
    </source>
</evidence>
<protein>
    <submittedName>
        <fullName evidence="2">STAS domain-containing protein</fullName>
    </submittedName>
</protein>
<dbReference type="Pfam" id="PF01740">
    <property type="entry name" value="STAS"/>
    <property type="match status" value="1"/>
</dbReference>
<reference evidence="2 3" key="1">
    <citation type="journal article" date="2020" name="Microb. Ecol.">
        <title>Ecogenomics of the Marine Benthic Filamentous Cyanobacterium Adonisia.</title>
        <authorList>
            <person name="Walter J.M."/>
            <person name="Coutinho F.H."/>
            <person name="Leomil L."/>
            <person name="Hargreaves P.I."/>
            <person name="Campeao M.E."/>
            <person name="Vieira V.V."/>
            <person name="Silva B.S."/>
            <person name="Fistarol G.O."/>
            <person name="Salomon P.S."/>
            <person name="Sawabe T."/>
            <person name="Mino S."/>
            <person name="Hosokawa M."/>
            <person name="Miyashita H."/>
            <person name="Maruyama F."/>
            <person name="van Verk M.C."/>
            <person name="Dutilh B.E."/>
            <person name="Thompson C.C."/>
            <person name="Thompson F.L."/>
        </authorList>
    </citation>
    <scope>NUCLEOTIDE SEQUENCE [LARGE SCALE GENOMIC DNA]</scope>
    <source>
        <strain evidence="2 3">CCMR0081</strain>
    </source>
</reference>
<gene>
    <name evidence="2" type="ORF">DXZ20_31850</name>
</gene>
<dbReference type="EMBL" id="QXHD01000004">
    <property type="protein sequence ID" value="NEZ60160.1"/>
    <property type="molecule type" value="Genomic_DNA"/>
</dbReference>
<evidence type="ECO:0000259" key="1">
    <source>
        <dbReference type="PROSITE" id="PS50801"/>
    </source>
</evidence>
<accession>A0A6M0RWB8</accession>
<feature type="domain" description="STAS" evidence="1">
    <location>
        <begin position="1"/>
        <end position="106"/>
    </location>
</feature>
<organism evidence="2 3">
    <name type="scientific">Adonisia turfae CCMR0081</name>
    <dbReference type="NCBI Taxonomy" id="2292702"/>
    <lineage>
        <taxon>Bacteria</taxon>
        <taxon>Bacillati</taxon>
        <taxon>Cyanobacteriota</taxon>
        <taxon>Adonisia</taxon>
        <taxon>Adonisia turfae</taxon>
    </lineage>
</organism>